<dbReference type="Pfam" id="PF00497">
    <property type="entry name" value="SBP_bac_3"/>
    <property type="match status" value="1"/>
</dbReference>
<dbReference type="EMBL" id="JAPTYD010000003">
    <property type="protein sequence ID" value="MCZ0960752.1"/>
    <property type="molecule type" value="Genomic_DNA"/>
</dbReference>
<dbReference type="SMART" id="SM00079">
    <property type="entry name" value="PBPe"/>
    <property type="match status" value="1"/>
</dbReference>
<dbReference type="CDD" id="cd13530">
    <property type="entry name" value="PBP2_peptides_like"/>
    <property type="match status" value="1"/>
</dbReference>
<name>A0ABT4J0X8_9RHOB</name>
<reference evidence="8" key="1">
    <citation type="submission" date="2022-12" db="EMBL/GenBank/DDBJ databases">
        <title>Paracoccus sp. EF6 isolated from a lake water.</title>
        <authorList>
            <person name="Liu H."/>
        </authorList>
    </citation>
    <scope>NUCLEOTIDE SEQUENCE</scope>
    <source>
        <strain evidence="8">EF6</strain>
    </source>
</reference>
<evidence type="ECO:0000313" key="8">
    <source>
        <dbReference type="EMBL" id="MCZ0960752.1"/>
    </source>
</evidence>
<evidence type="ECO:0000259" key="6">
    <source>
        <dbReference type="SMART" id="SM00062"/>
    </source>
</evidence>
<keyword evidence="9" id="KW-1185">Reference proteome</keyword>
<dbReference type="PANTHER" id="PTHR35936">
    <property type="entry name" value="MEMBRANE-BOUND LYTIC MUREIN TRANSGLYCOSYLASE F"/>
    <property type="match status" value="1"/>
</dbReference>
<accession>A0ABT4J0X8</accession>
<comment type="subcellular location">
    <subcellularLocation>
        <location evidence="1">Cell envelope</location>
    </subcellularLocation>
</comment>
<organism evidence="8 9">
    <name type="scientific">Paracoccus benzoatiresistens</name>
    <dbReference type="NCBI Taxonomy" id="2997341"/>
    <lineage>
        <taxon>Bacteria</taxon>
        <taxon>Pseudomonadati</taxon>
        <taxon>Pseudomonadota</taxon>
        <taxon>Alphaproteobacteria</taxon>
        <taxon>Rhodobacterales</taxon>
        <taxon>Paracoccaceae</taxon>
        <taxon>Paracoccus</taxon>
    </lineage>
</organism>
<dbReference type="SMART" id="SM00062">
    <property type="entry name" value="PBPb"/>
    <property type="match status" value="1"/>
</dbReference>
<evidence type="ECO:0000313" key="9">
    <source>
        <dbReference type="Proteomes" id="UP001149822"/>
    </source>
</evidence>
<feature type="domain" description="Ionotropic glutamate receptor C-terminal" evidence="7">
    <location>
        <begin position="26"/>
        <end position="245"/>
    </location>
</feature>
<dbReference type="PROSITE" id="PS01039">
    <property type="entry name" value="SBP_BACTERIAL_3"/>
    <property type="match status" value="1"/>
</dbReference>
<comment type="caution">
    <text evidence="8">The sequence shown here is derived from an EMBL/GenBank/DDBJ whole genome shotgun (WGS) entry which is preliminary data.</text>
</comment>
<feature type="chain" id="PRO_5047491126" evidence="5">
    <location>
        <begin position="24"/>
        <end position="264"/>
    </location>
</feature>
<evidence type="ECO:0000256" key="4">
    <source>
        <dbReference type="RuleBase" id="RU003744"/>
    </source>
</evidence>
<dbReference type="InterPro" id="IPR001320">
    <property type="entry name" value="Iontro_rcpt_C"/>
</dbReference>
<dbReference type="PANTHER" id="PTHR35936:SF17">
    <property type="entry name" value="ARGININE-BINDING EXTRACELLULAR PROTEIN ARTP"/>
    <property type="match status" value="1"/>
</dbReference>
<feature type="signal peptide" evidence="5">
    <location>
        <begin position="1"/>
        <end position="23"/>
    </location>
</feature>
<keyword evidence="3 5" id="KW-0732">Signal</keyword>
<comment type="similarity">
    <text evidence="2 4">Belongs to the bacterial solute-binding protein 3 family.</text>
</comment>
<evidence type="ECO:0000256" key="3">
    <source>
        <dbReference type="ARBA" id="ARBA00022729"/>
    </source>
</evidence>
<evidence type="ECO:0000256" key="1">
    <source>
        <dbReference type="ARBA" id="ARBA00004196"/>
    </source>
</evidence>
<gene>
    <name evidence="8" type="ORF">OU682_03850</name>
</gene>
<dbReference type="InterPro" id="IPR001638">
    <property type="entry name" value="Solute-binding_3/MltF_N"/>
</dbReference>
<feature type="domain" description="Solute-binding protein family 3/N-terminal" evidence="6">
    <location>
        <begin position="26"/>
        <end position="246"/>
    </location>
</feature>
<evidence type="ECO:0000259" key="7">
    <source>
        <dbReference type="SMART" id="SM00079"/>
    </source>
</evidence>
<evidence type="ECO:0000256" key="5">
    <source>
        <dbReference type="SAM" id="SignalP"/>
    </source>
</evidence>
<dbReference type="Gene3D" id="3.40.190.10">
    <property type="entry name" value="Periplasmic binding protein-like II"/>
    <property type="match status" value="2"/>
</dbReference>
<dbReference type="SUPFAM" id="SSF53850">
    <property type="entry name" value="Periplasmic binding protein-like II"/>
    <property type="match status" value="1"/>
</dbReference>
<dbReference type="RefSeq" id="WP_268940753.1">
    <property type="nucleotide sequence ID" value="NZ_JAPTYD010000003.1"/>
</dbReference>
<evidence type="ECO:0000256" key="2">
    <source>
        <dbReference type="ARBA" id="ARBA00010333"/>
    </source>
</evidence>
<sequence length="264" mass="28000">MKITRILGAAAGVALGLAAAAFAQEPLKVGSYPANPPWETKTEAGTFEGFEVDIVNEVAKRMGTTAEISGMDFKALFVATASRRADVVISSLTITDERLASQSFTQPYFQGALGIGVREDSDLTGPDGLKDKTVGTVATSFGESWLRDNEATLGYAGVKSYDSTANMLTDLQNGRIDAAVNDIVGMRYAFTQMKGLKVGGEVVTGERFAMMMPKGSDKLEQVNQAISDMKTDGTMAALYEKWLGVAPAPDSFTVTPMPVPTAAE</sequence>
<dbReference type="Proteomes" id="UP001149822">
    <property type="component" value="Unassembled WGS sequence"/>
</dbReference>
<protein>
    <submittedName>
        <fullName evidence="8">ABC transporter substrate-binding protein</fullName>
    </submittedName>
</protein>
<dbReference type="InterPro" id="IPR018313">
    <property type="entry name" value="SBP_3_CS"/>
</dbReference>
<proteinExistence type="inferred from homology"/>